<name>A0ABP8JTE3_9ACTN</name>
<evidence type="ECO:0000259" key="2">
    <source>
        <dbReference type="PROSITE" id="PS51178"/>
    </source>
</evidence>
<dbReference type="InterPro" id="IPR005543">
    <property type="entry name" value="PASTA_dom"/>
</dbReference>
<proteinExistence type="predicted"/>
<reference evidence="4" key="1">
    <citation type="journal article" date="2019" name="Int. J. Syst. Evol. Microbiol.">
        <title>The Global Catalogue of Microorganisms (GCM) 10K type strain sequencing project: providing services to taxonomists for standard genome sequencing and annotation.</title>
        <authorList>
            <consortium name="The Broad Institute Genomics Platform"/>
            <consortium name="The Broad Institute Genome Sequencing Center for Infectious Disease"/>
            <person name="Wu L."/>
            <person name="Ma J."/>
        </authorList>
    </citation>
    <scope>NUCLEOTIDE SEQUENCE [LARGE SCALE GENOMIC DNA]</scope>
    <source>
        <strain evidence="4">JCM 17688</strain>
    </source>
</reference>
<evidence type="ECO:0000313" key="3">
    <source>
        <dbReference type="EMBL" id="GAA4395890.1"/>
    </source>
</evidence>
<feature type="domain" description="PASTA" evidence="2">
    <location>
        <begin position="124"/>
        <end position="193"/>
    </location>
</feature>
<organism evidence="3 4">
    <name type="scientific">Tsukamurella soli</name>
    <dbReference type="NCBI Taxonomy" id="644556"/>
    <lineage>
        <taxon>Bacteria</taxon>
        <taxon>Bacillati</taxon>
        <taxon>Actinomycetota</taxon>
        <taxon>Actinomycetes</taxon>
        <taxon>Mycobacteriales</taxon>
        <taxon>Tsukamurellaceae</taxon>
        <taxon>Tsukamurella</taxon>
    </lineage>
</organism>
<protein>
    <recommendedName>
        <fullName evidence="2">PASTA domain-containing protein</fullName>
    </recommendedName>
</protein>
<dbReference type="Proteomes" id="UP001500635">
    <property type="component" value="Unassembled WGS sequence"/>
</dbReference>
<accession>A0ABP8JTE3</accession>
<dbReference type="Pfam" id="PF03793">
    <property type="entry name" value="PASTA"/>
    <property type="match status" value="1"/>
</dbReference>
<evidence type="ECO:0000313" key="4">
    <source>
        <dbReference type="Proteomes" id="UP001500635"/>
    </source>
</evidence>
<gene>
    <name evidence="3" type="ORF">GCM10023147_29620</name>
</gene>
<dbReference type="PROSITE" id="PS51178">
    <property type="entry name" value="PASTA"/>
    <property type="match status" value="1"/>
</dbReference>
<feature type="compositionally biased region" description="Basic and acidic residues" evidence="1">
    <location>
        <begin position="193"/>
        <end position="214"/>
    </location>
</feature>
<dbReference type="CDD" id="cd06577">
    <property type="entry name" value="PASTA_pknB"/>
    <property type="match status" value="1"/>
</dbReference>
<dbReference type="EMBL" id="BAABFR010000045">
    <property type="protein sequence ID" value="GAA4395890.1"/>
    <property type="molecule type" value="Genomic_DNA"/>
</dbReference>
<dbReference type="SMART" id="SM00740">
    <property type="entry name" value="PASTA"/>
    <property type="match status" value="1"/>
</dbReference>
<keyword evidence="4" id="KW-1185">Reference proteome</keyword>
<dbReference type="SUPFAM" id="SSF54184">
    <property type="entry name" value="Penicillin-binding protein 2x (pbp-2x), c-terminal domain"/>
    <property type="match status" value="1"/>
</dbReference>
<dbReference type="RefSeq" id="WP_344997271.1">
    <property type="nucleotide sequence ID" value="NZ_BAABFR010000045.1"/>
</dbReference>
<feature type="region of interest" description="Disordered" evidence="1">
    <location>
        <begin position="193"/>
        <end position="223"/>
    </location>
</feature>
<sequence>MTFSDRWREGGRLWSRLTAHSAGPVTGDDALAALSDIGALRRVLDQAELALVRTARDRSKSWTEIATSVGITRQSAWERWREIDRVESTRPVPQYETALEVATGEAVADWERDLIAGSGGGRRRSAQETVPDVVGLAWPAARARIQAANLRAVSAAGGPAPAATDEGWVVTDQSPESGARVIKGSVVRLWLRPDGDAGVREPRRPRPDLLEMRAAKPLADPAA</sequence>
<dbReference type="Gene3D" id="3.30.10.20">
    <property type="match status" value="1"/>
</dbReference>
<evidence type="ECO:0000256" key="1">
    <source>
        <dbReference type="SAM" id="MobiDB-lite"/>
    </source>
</evidence>
<comment type="caution">
    <text evidence="3">The sequence shown here is derived from an EMBL/GenBank/DDBJ whole genome shotgun (WGS) entry which is preliminary data.</text>
</comment>